<feature type="compositionally biased region" description="Pro residues" evidence="2">
    <location>
        <begin position="427"/>
        <end position="436"/>
    </location>
</feature>
<sequence>MLSYHRNAEDTPRTRLQRLSTDFAKAAEALRIWGSGEGDDLGDILGSSTTLLTLWSNALSQYAGHGHPMRDYLKSVRTREENLDDLKRRRKAVCSKAESAERKLSKMSPEHKNLTIQTDSLNTLRAEIRNMDSEIMTEEAALGDFKRSTSKAWMGLKFGGLLECAEKGTIIGEYGKLIVTEIPEEHTQPGMSRTLYYGRAKTEQLLSEAHSCINEVVMSTVPSTRTSTSYPQHTPQPPPQNPFGTPQSGFQGLSMQHSGGLGAQHTGGHPPNEWSPHIPPAGAQYLPAPQGLGTGEFLNQPSSPTAGPGSPILPNFSQYPQIQPEPQSQASPRGVDDFGVGVNGPIDQPGPGSGGRFATFPVKNRPSGLSGYTLSDPPNQLESDLFTSSVAQALSSSQISPPNAQQPQPGITGRSDVSYEVSHAPTHSPPPGPPPGAAMQPPAGRGTRLQQEERYTASDEEGGLAYMSNPDDDTASRHVRFGEVSPTRRRRDFGGYTEERLGSAD</sequence>
<dbReference type="OrthoDB" id="5599269at2759"/>
<dbReference type="EMBL" id="JABCKV010000391">
    <property type="protein sequence ID" value="KAG5641090.1"/>
    <property type="molecule type" value="Genomic_DNA"/>
</dbReference>
<feature type="compositionally biased region" description="Polar residues" evidence="2">
    <location>
        <begin position="315"/>
        <end position="331"/>
    </location>
</feature>
<dbReference type="InterPro" id="IPR027267">
    <property type="entry name" value="AH/BAR_dom_sf"/>
</dbReference>
<dbReference type="PANTHER" id="PTHR31962:SF6">
    <property type="entry name" value="EISOSOME COMPONENT PIL1-DOMAIN-CONTAINING PROTEIN"/>
    <property type="match status" value="1"/>
</dbReference>
<dbReference type="AlphaFoldDB" id="A0A9P7G1E5"/>
<keyword evidence="4" id="KW-1185">Reference proteome</keyword>
<feature type="compositionally biased region" description="Low complexity" evidence="2">
    <location>
        <begin position="437"/>
        <end position="446"/>
    </location>
</feature>
<dbReference type="GO" id="GO:0070941">
    <property type="term" value="P:eisosome assembly"/>
    <property type="evidence" value="ECO:0007669"/>
    <property type="project" value="TreeGrafter"/>
</dbReference>
<name>A0A9P7G1E5_9AGAR</name>
<dbReference type="GO" id="GO:0006897">
    <property type="term" value="P:endocytosis"/>
    <property type="evidence" value="ECO:0007669"/>
    <property type="project" value="TreeGrafter"/>
</dbReference>
<evidence type="ECO:0000313" key="3">
    <source>
        <dbReference type="EMBL" id="KAG5641090.1"/>
    </source>
</evidence>
<evidence type="ECO:0000256" key="1">
    <source>
        <dbReference type="SAM" id="Coils"/>
    </source>
</evidence>
<dbReference type="Pfam" id="PF13805">
    <property type="entry name" value="Pil1"/>
    <property type="match status" value="1"/>
</dbReference>
<dbReference type="Proteomes" id="UP000775547">
    <property type="component" value="Unassembled WGS sequence"/>
</dbReference>
<feature type="coiled-coil region" evidence="1">
    <location>
        <begin position="69"/>
        <end position="141"/>
    </location>
</feature>
<dbReference type="GO" id="GO:0008289">
    <property type="term" value="F:lipid binding"/>
    <property type="evidence" value="ECO:0007669"/>
    <property type="project" value="TreeGrafter"/>
</dbReference>
<accession>A0A9P7G1E5</accession>
<feature type="region of interest" description="Disordered" evidence="2">
    <location>
        <begin position="223"/>
        <end position="505"/>
    </location>
</feature>
<organism evidence="3 4">
    <name type="scientific">Asterophora parasitica</name>
    <dbReference type="NCBI Taxonomy" id="117018"/>
    <lineage>
        <taxon>Eukaryota</taxon>
        <taxon>Fungi</taxon>
        <taxon>Dikarya</taxon>
        <taxon>Basidiomycota</taxon>
        <taxon>Agaricomycotina</taxon>
        <taxon>Agaricomycetes</taxon>
        <taxon>Agaricomycetidae</taxon>
        <taxon>Agaricales</taxon>
        <taxon>Tricholomatineae</taxon>
        <taxon>Lyophyllaceae</taxon>
        <taxon>Asterophora</taxon>
    </lineage>
</organism>
<dbReference type="GO" id="GO:0005886">
    <property type="term" value="C:plasma membrane"/>
    <property type="evidence" value="ECO:0007669"/>
    <property type="project" value="TreeGrafter"/>
</dbReference>
<dbReference type="InterPro" id="IPR028245">
    <property type="entry name" value="PIL1/LSP1"/>
</dbReference>
<protein>
    <recommendedName>
        <fullName evidence="5">Eisosome component PIL1-domain-containing protein</fullName>
    </recommendedName>
</protein>
<keyword evidence="1" id="KW-0175">Coiled coil</keyword>
<evidence type="ECO:0000313" key="4">
    <source>
        <dbReference type="Proteomes" id="UP000775547"/>
    </source>
</evidence>
<dbReference type="Gene3D" id="1.20.1270.60">
    <property type="entry name" value="Arfaptin homology (AH) domain/BAR domain"/>
    <property type="match status" value="1"/>
</dbReference>
<proteinExistence type="predicted"/>
<dbReference type="GO" id="GO:0036286">
    <property type="term" value="C:eisosome filament"/>
    <property type="evidence" value="ECO:0007669"/>
    <property type="project" value="TreeGrafter"/>
</dbReference>
<feature type="compositionally biased region" description="Polar residues" evidence="2">
    <location>
        <begin position="370"/>
        <end position="409"/>
    </location>
</feature>
<reference evidence="3" key="1">
    <citation type="submission" date="2020-07" db="EMBL/GenBank/DDBJ databases">
        <authorList>
            <person name="Nieuwenhuis M."/>
            <person name="Van De Peppel L.J.J."/>
        </authorList>
    </citation>
    <scope>NUCLEOTIDE SEQUENCE</scope>
    <source>
        <strain evidence="3">AP01</strain>
        <tissue evidence="3">Mycelium</tissue>
    </source>
</reference>
<evidence type="ECO:0008006" key="5">
    <source>
        <dbReference type="Google" id="ProtNLM"/>
    </source>
</evidence>
<dbReference type="PANTHER" id="PTHR31962">
    <property type="entry name" value="SPHINGOLIPID LONG CHAIN BASE-RESPONSIVE PROTEIN PIL1"/>
    <property type="match status" value="1"/>
</dbReference>
<reference evidence="3" key="2">
    <citation type="submission" date="2021-10" db="EMBL/GenBank/DDBJ databases">
        <title>Phylogenomics reveals ancestral predisposition of the termite-cultivated fungus Termitomyces towards a domesticated lifestyle.</title>
        <authorList>
            <person name="Auxier B."/>
            <person name="Grum-Grzhimaylo A."/>
            <person name="Cardenas M.E."/>
            <person name="Lodge J.D."/>
            <person name="Laessoe T."/>
            <person name="Pedersen O."/>
            <person name="Smith M.E."/>
            <person name="Kuyper T.W."/>
            <person name="Franco-Molano E.A."/>
            <person name="Baroni T.J."/>
            <person name="Aanen D.K."/>
        </authorList>
    </citation>
    <scope>NUCLEOTIDE SEQUENCE</scope>
    <source>
        <strain evidence="3">AP01</strain>
        <tissue evidence="3">Mycelium</tissue>
    </source>
</reference>
<evidence type="ECO:0000256" key="2">
    <source>
        <dbReference type="SAM" id="MobiDB-lite"/>
    </source>
</evidence>
<gene>
    <name evidence="3" type="ORF">DXG03_006047</name>
</gene>
<comment type="caution">
    <text evidence="3">The sequence shown here is derived from an EMBL/GenBank/DDBJ whole genome shotgun (WGS) entry which is preliminary data.</text>
</comment>